<feature type="compositionally biased region" description="Basic and acidic residues" evidence="1">
    <location>
        <begin position="608"/>
        <end position="617"/>
    </location>
</feature>
<name>A0ABR3DS64_NEUIN</name>
<feature type="compositionally biased region" description="Basic and acidic residues" evidence="1">
    <location>
        <begin position="802"/>
        <end position="813"/>
    </location>
</feature>
<evidence type="ECO:0000256" key="1">
    <source>
        <dbReference type="SAM" id="MobiDB-lite"/>
    </source>
</evidence>
<comment type="caution">
    <text evidence="2">The sequence shown here is derived from an EMBL/GenBank/DDBJ whole genome shotgun (WGS) entry which is preliminary data.</text>
</comment>
<accession>A0ABR3DS64</accession>
<gene>
    <name evidence="2" type="ORF">QR685DRAFT_540814</name>
</gene>
<organism evidence="2 3">
    <name type="scientific">Neurospora intermedia</name>
    <dbReference type="NCBI Taxonomy" id="5142"/>
    <lineage>
        <taxon>Eukaryota</taxon>
        <taxon>Fungi</taxon>
        <taxon>Dikarya</taxon>
        <taxon>Ascomycota</taxon>
        <taxon>Pezizomycotina</taxon>
        <taxon>Sordariomycetes</taxon>
        <taxon>Sordariomycetidae</taxon>
        <taxon>Sordariales</taxon>
        <taxon>Sordariaceae</taxon>
        <taxon>Neurospora</taxon>
    </lineage>
</organism>
<evidence type="ECO:0000313" key="2">
    <source>
        <dbReference type="EMBL" id="KAL0475504.1"/>
    </source>
</evidence>
<sequence>MGKGATQHPKILASLPNVPQHHYEKSDKRKTTSQRLHEIRDFLSKPMSGPSTNGLKPHNSGNQPLPSRPLEVRVEKIDFDAVHDPSQSSKDISIQFDVPIEHDLSPYLDDFCRFRRLGRFKEAMDLYQSKLAQYGTMPYIFIHYAEMLVVSGDYKSFQELTFPGLNEERGPKSATDGRLKTNFELLKLVTRSPIWNYTKVALETVRDVLEDLYDEQVMGSTEIQILSLCFQVLSYLKATSHRQIVAQAIRHSKELLDLELIYYRLLSEARIWDFRDLLVSAVSLFGWLETIVMLFKSKDSDGAFARIHEDWVQLGSSESVALGLLDILTSLMLQTHPIDQGAELSSPTLVEHARVFAEFILAKTWWETRPTPKRPDGVTINDFHGLLLEQRDRIHLPVFVPMPCERPNWALVSARPDAAQRSAVEVALGAAMEGDDLYLQALALKFLYLQSQDPTRLMNALSTLQLDLQGDMEGYLGTCLARYLVPQGQNEADEKELLRNFEPLDNATGCSYLPSVINPSFIWARDVICTYIWAKATGYETVTPGWAIHLRIYGSRLPQYVATFIEEKFRLKIPPPMRVPFNIIDNKNEQQDSAYASRRLSDPPYMPHVHDREDRRRGPSSPFLDRTGKSKVTSRVAIRDGHDRDYDSSSSYNSSSSDTIVHQNSPPKYCDERDRQHRAEPERLRARAAGLKKQTEMRKGLEKGKRKEARERLERIGLAEKPKMPNLAQGRHHVERSESLHGLAAGDQDPPVNGDNLKIPIGLEIDPRLLKDNTVTIIVQHRDDSEQKQSRPIDSTGLFCKPPEEHDDNERAARAGSADSPPPVYELHGLSWHPPCSPPPRWSTMKDADDEKSWGRPVGDQEPEMALCLANIMRIDWVDGCDGNPE</sequence>
<feature type="compositionally biased region" description="Low complexity" evidence="1">
    <location>
        <begin position="648"/>
        <end position="658"/>
    </location>
</feature>
<feature type="compositionally biased region" description="Basic and acidic residues" evidence="1">
    <location>
        <begin position="844"/>
        <end position="854"/>
    </location>
</feature>
<feature type="region of interest" description="Disordered" evidence="1">
    <location>
        <begin position="596"/>
        <end position="710"/>
    </location>
</feature>
<feature type="compositionally biased region" description="Basic and acidic residues" evidence="1">
    <location>
        <begin position="669"/>
        <end position="685"/>
    </location>
</feature>
<feature type="compositionally biased region" description="Basic and acidic residues" evidence="1">
    <location>
        <begin position="637"/>
        <end position="647"/>
    </location>
</feature>
<feature type="compositionally biased region" description="Basic and acidic residues" evidence="1">
    <location>
        <begin position="21"/>
        <end position="43"/>
    </location>
</feature>
<dbReference type="Proteomes" id="UP001451303">
    <property type="component" value="Unassembled WGS sequence"/>
</dbReference>
<protein>
    <submittedName>
        <fullName evidence="2">Uncharacterized protein</fullName>
    </submittedName>
</protein>
<feature type="compositionally biased region" description="Basic and acidic residues" evidence="1">
    <location>
        <begin position="693"/>
        <end position="710"/>
    </location>
</feature>
<dbReference type="EMBL" id="JAVLET010000001">
    <property type="protein sequence ID" value="KAL0475504.1"/>
    <property type="molecule type" value="Genomic_DNA"/>
</dbReference>
<feature type="compositionally biased region" description="Basic and acidic residues" evidence="1">
    <location>
        <begin position="781"/>
        <end position="791"/>
    </location>
</feature>
<feature type="region of interest" description="Disordered" evidence="1">
    <location>
        <begin position="781"/>
        <end position="861"/>
    </location>
</feature>
<feature type="compositionally biased region" description="Polar residues" evidence="1">
    <location>
        <begin position="49"/>
        <end position="65"/>
    </location>
</feature>
<evidence type="ECO:0000313" key="3">
    <source>
        <dbReference type="Proteomes" id="UP001451303"/>
    </source>
</evidence>
<keyword evidence="3" id="KW-1185">Reference proteome</keyword>
<reference evidence="2 3" key="1">
    <citation type="submission" date="2023-09" db="EMBL/GenBank/DDBJ databases">
        <title>Multi-omics analysis of a traditional fermented food reveals byproduct-associated fungal strains for waste-to-food upcycling.</title>
        <authorList>
            <consortium name="Lawrence Berkeley National Laboratory"/>
            <person name="Rekdal V.M."/>
            <person name="Villalobos-Escobedo J.M."/>
            <person name="Rodriguez-Valeron N."/>
            <person name="Garcia M.O."/>
            <person name="Vasquez D.P."/>
            <person name="Damayanti I."/>
            <person name="Sorensen P.M."/>
            <person name="Baidoo E.E."/>
            <person name="De Carvalho A.C."/>
            <person name="Riley R."/>
            <person name="Lipzen A."/>
            <person name="He G."/>
            <person name="Yan M."/>
            <person name="Haridas S."/>
            <person name="Daum C."/>
            <person name="Yoshinaga Y."/>
            <person name="Ng V."/>
            <person name="Grigoriev I.V."/>
            <person name="Munk R."/>
            <person name="Nuraida L."/>
            <person name="Wijaya C.H."/>
            <person name="Morales P.-C."/>
            <person name="Keasling J.D."/>
        </authorList>
    </citation>
    <scope>NUCLEOTIDE SEQUENCE [LARGE SCALE GENOMIC DNA]</scope>
    <source>
        <strain evidence="2 3">FGSC 2613</strain>
    </source>
</reference>
<proteinExistence type="predicted"/>
<feature type="region of interest" description="Disordered" evidence="1">
    <location>
        <begin position="1"/>
        <end position="67"/>
    </location>
</feature>